<dbReference type="InterPro" id="IPR045304">
    <property type="entry name" value="LbH_SAT"/>
</dbReference>
<dbReference type="InterPro" id="IPR018357">
    <property type="entry name" value="Hexapep_transf_CS"/>
</dbReference>
<dbReference type="SUPFAM" id="SSF51161">
    <property type="entry name" value="Trimeric LpxA-like enzymes"/>
    <property type="match status" value="1"/>
</dbReference>
<sequence length="204" mass="22105">MRDSRLGAMVYTARKSVMIRLARVWARPLWWGVSFSGNALVVTADVDRWIDCFDNEALVPLDTYSRFAYLAGALPEFRNVVHYRLRPSPSIVRLVLRRLYRPDGTIILEADSIGPGLFLHHGNGIMISATSIGRNFWINQHASVAYTAKGRPTIGDDVTIAAGAVVAGPIVVGDGVTVGANAVVTKDVPSGSVMVAPHAQPLVR</sequence>
<evidence type="ECO:0000256" key="3">
    <source>
        <dbReference type="ARBA" id="ARBA00022737"/>
    </source>
</evidence>
<proteinExistence type="inferred from homology"/>
<dbReference type="GO" id="GO:0016746">
    <property type="term" value="F:acyltransferase activity"/>
    <property type="evidence" value="ECO:0007669"/>
    <property type="project" value="UniProtKB-KW"/>
</dbReference>
<keyword evidence="6" id="KW-1185">Reference proteome</keyword>
<dbReference type="Proteomes" id="UP000198327">
    <property type="component" value="Unassembled WGS sequence"/>
</dbReference>
<dbReference type="PROSITE" id="PS00101">
    <property type="entry name" value="HEXAPEP_TRANSFERASES"/>
    <property type="match status" value="1"/>
</dbReference>
<evidence type="ECO:0000256" key="1">
    <source>
        <dbReference type="ARBA" id="ARBA00007274"/>
    </source>
</evidence>
<gene>
    <name evidence="5" type="ORF">SAMN05421642_11793</name>
</gene>
<name>A0A239ME42_9NOCA</name>
<comment type="similarity">
    <text evidence="1">Belongs to the transferase hexapeptide repeat family.</text>
</comment>
<dbReference type="InterPro" id="IPR001451">
    <property type="entry name" value="Hexapep"/>
</dbReference>
<dbReference type="CDD" id="cd03354">
    <property type="entry name" value="LbH_SAT"/>
    <property type="match status" value="1"/>
</dbReference>
<accession>A0A239ME42</accession>
<keyword evidence="2 5" id="KW-0808">Transferase</keyword>
<keyword evidence="4" id="KW-0012">Acyltransferase</keyword>
<evidence type="ECO:0000256" key="4">
    <source>
        <dbReference type="ARBA" id="ARBA00023315"/>
    </source>
</evidence>
<protein>
    <submittedName>
        <fullName evidence="5">Serine O-acetyltransferase</fullName>
    </submittedName>
</protein>
<reference evidence="6" key="1">
    <citation type="submission" date="2017-06" db="EMBL/GenBank/DDBJ databases">
        <authorList>
            <person name="Varghese N."/>
            <person name="Submissions S."/>
        </authorList>
    </citation>
    <scope>NUCLEOTIDE SEQUENCE [LARGE SCALE GENOMIC DNA]</scope>
    <source>
        <strain evidence="6">JCM 23211</strain>
    </source>
</reference>
<dbReference type="EMBL" id="FZOW01000017">
    <property type="protein sequence ID" value="SNT40770.1"/>
    <property type="molecule type" value="Genomic_DNA"/>
</dbReference>
<organism evidence="5 6">
    <name type="scientific">Rhodococcoides kyotonense</name>
    <dbReference type="NCBI Taxonomy" id="398843"/>
    <lineage>
        <taxon>Bacteria</taxon>
        <taxon>Bacillati</taxon>
        <taxon>Actinomycetota</taxon>
        <taxon>Actinomycetes</taxon>
        <taxon>Mycobacteriales</taxon>
        <taxon>Nocardiaceae</taxon>
        <taxon>Rhodococcoides</taxon>
    </lineage>
</organism>
<keyword evidence="3" id="KW-0677">Repeat</keyword>
<evidence type="ECO:0000313" key="6">
    <source>
        <dbReference type="Proteomes" id="UP000198327"/>
    </source>
</evidence>
<dbReference type="Gene3D" id="2.160.10.10">
    <property type="entry name" value="Hexapeptide repeat proteins"/>
    <property type="match status" value="1"/>
</dbReference>
<dbReference type="PANTHER" id="PTHR42811">
    <property type="entry name" value="SERINE ACETYLTRANSFERASE"/>
    <property type="match status" value="1"/>
</dbReference>
<evidence type="ECO:0000313" key="5">
    <source>
        <dbReference type="EMBL" id="SNT40770.1"/>
    </source>
</evidence>
<evidence type="ECO:0000256" key="2">
    <source>
        <dbReference type="ARBA" id="ARBA00022679"/>
    </source>
</evidence>
<dbReference type="AlphaFoldDB" id="A0A239ME42"/>
<dbReference type="Pfam" id="PF00132">
    <property type="entry name" value="Hexapep"/>
    <property type="match status" value="1"/>
</dbReference>
<dbReference type="InterPro" id="IPR011004">
    <property type="entry name" value="Trimer_LpxA-like_sf"/>
</dbReference>